<evidence type="ECO:0000256" key="2">
    <source>
        <dbReference type="SAM" id="Phobius"/>
    </source>
</evidence>
<organism evidence="4 5">
    <name type="scientific">Salmo salar</name>
    <name type="common">Atlantic salmon</name>
    <dbReference type="NCBI Taxonomy" id="8030"/>
    <lineage>
        <taxon>Eukaryota</taxon>
        <taxon>Metazoa</taxon>
        <taxon>Chordata</taxon>
        <taxon>Craniata</taxon>
        <taxon>Vertebrata</taxon>
        <taxon>Euteleostomi</taxon>
        <taxon>Actinopterygii</taxon>
        <taxon>Neopterygii</taxon>
        <taxon>Teleostei</taxon>
        <taxon>Protacanthopterygii</taxon>
        <taxon>Salmoniformes</taxon>
        <taxon>Salmonidae</taxon>
        <taxon>Salmoninae</taxon>
        <taxon>Salmo</taxon>
    </lineage>
</organism>
<keyword evidence="2" id="KW-1133">Transmembrane helix</keyword>
<keyword evidence="4" id="KW-1185">Reference proteome</keyword>
<feature type="compositionally biased region" description="Low complexity" evidence="1">
    <location>
        <begin position="115"/>
        <end position="137"/>
    </location>
</feature>
<name>A0A1S3SKQ0_SALSA</name>
<evidence type="ECO:0000313" key="5">
    <source>
        <dbReference type="RefSeq" id="XP_014064920.1"/>
    </source>
</evidence>
<gene>
    <name evidence="5" type="primary">LOC106610230</name>
</gene>
<evidence type="ECO:0000313" key="4">
    <source>
        <dbReference type="Proteomes" id="UP001652741"/>
    </source>
</evidence>
<feature type="region of interest" description="Disordered" evidence="1">
    <location>
        <begin position="77"/>
        <end position="152"/>
    </location>
</feature>
<feature type="signal peptide" evidence="3">
    <location>
        <begin position="1"/>
        <end position="25"/>
    </location>
</feature>
<feature type="transmembrane region" description="Helical" evidence="2">
    <location>
        <begin position="157"/>
        <end position="178"/>
    </location>
</feature>
<proteinExistence type="predicted"/>
<feature type="compositionally biased region" description="Basic and acidic residues" evidence="1">
    <location>
        <begin position="235"/>
        <end position="245"/>
    </location>
</feature>
<dbReference type="KEGG" id="sasa:106610230"/>
<keyword evidence="2" id="KW-0812">Transmembrane</keyword>
<accession>A0A1S3SKQ0</accession>
<feature type="compositionally biased region" description="Polar residues" evidence="1">
    <location>
        <begin position="39"/>
        <end position="48"/>
    </location>
</feature>
<feature type="chain" id="PRO_5010241101" evidence="3">
    <location>
        <begin position="26"/>
        <end position="329"/>
    </location>
</feature>
<feature type="region of interest" description="Disordered" evidence="1">
    <location>
        <begin position="26"/>
        <end position="53"/>
    </location>
</feature>
<feature type="region of interest" description="Disordered" evidence="1">
    <location>
        <begin position="232"/>
        <end position="329"/>
    </location>
</feature>
<dbReference type="Proteomes" id="UP001652741">
    <property type="component" value="Chromosome ssa08"/>
</dbReference>
<evidence type="ECO:0000256" key="3">
    <source>
        <dbReference type="SAM" id="SignalP"/>
    </source>
</evidence>
<feature type="compositionally biased region" description="Low complexity" evidence="1">
    <location>
        <begin position="285"/>
        <end position="304"/>
    </location>
</feature>
<dbReference type="GeneID" id="106610230"/>
<protein>
    <submittedName>
        <fullName evidence="5">Mucin-5AC isoform X1</fullName>
    </submittedName>
</protein>
<dbReference type="OrthoDB" id="8961221at2759"/>
<feature type="compositionally biased region" description="Polar residues" evidence="1">
    <location>
        <begin position="79"/>
        <end position="109"/>
    </location>
</feature>
<feature type="compositionally biased region" description="Polar residues" evidence="1">
    <location>
        <begin position="305"/>
        <end position="321"/>
    </location>
</feature>
<sequence length="329" mass="34362">MDKIQFTFPCLIVLLGLILASTTTAQTQPVNPTVTQPTSASNPANDTATPGHAMAVDNNDLTLSAITPSLPDLIFDNGPITNSTGRPNHTVTTPLKTNSDASPGPTSWPSPMEVSTSKPPAEASSTTTSTSATSTTKNTGLAGTAQPKPSARKSPHIGLIILIVIIITSCVLVAACFFTKKTSRRYSVDLRDRHEDLPLSTVDPDAVFDNSSTQKGMDTFTAVDLSSTEVLVKGSEGERADRENISDSPPPASPVDKPDDGAPGDVAPEAPAGETDDENTVSNKTSVESVEANENNNNNTITTARMASTSPRGRAMTSSFSEVPLDNPA</sequence>
<feature type="compositionally biased region" description="Low complexity" evidence="1">
    <location>
        <begin position="26"/>
        <end position="38"/>
    </location>
</feature>
<keyword evidence="2" id="KW-0472">Membrane</keyword>
<keyword evidence="3" id="KW-0732">Signal</keyword>
<evidence type="ECO:0000256" key="1">
    <source>
        <dbReference type="SAM" id="MobiDB-lite"/>
    </source>
</evidence>
<reference evidence="5" key="1">
    <citation type="submission" date="2025-08" db="UniProtKB">
        <authorList>
            <consortium name="RefSeq"/>
        </authorList>
    </citation>
    <scope>IDENTIFICATION</scope>
</reference>
<dbReference type="RefSeq" id="XP_014064920.1">
    <property type="nucleotide sequence ID" value="XM_014209445.2"/>
</dbReference>
<dbReference type="AlphaFoldDB" id="A0A1S3SKQ0"/>